<sequence>MPNLYVILEKEGSKNFESSDNEEDAEDDMSQSGDKVTPDNYVEKVSESSCMHNNDLPYDINHNNIMLEKDKVLSKDPFNLCDILNKRKDSGDDLKYPPGFTPTVINVEEVNKELKGATSNKVNEHVNSTSNKLEESGPKGKLSSNNSICSKRVHTGGSVLQLMDELVQIGQTMGYNMEGCMRNIEVIIGSRGECNVETKIESMEFVTIKTLWGLIDRPLDDYAYTWAYKIANKLSKFDRFLVSKGLLASFPYLLALCLDRNLSDHRPILIQELSIDCGPTAFRFFHSRFNLDGFDKMVEDTWKSLATVDSNELNDINYIDSLEAAQKFKVRWAVEGDENTMFFQGILDSKRSQLAIHGTLVDGEWIVDPLAVKNVFLKYFSTQFSSLVSPRDKECGLGFGTNKSPGADGFTFEFFRRYWKLLEHDIVTAVKYFFVSGLFLGISIDSSLTLSHLFFADNAIFVGIWDSLNIRTIVKFRTVDVPATPTAPAFIRERTLDDLTDKEKIHEACDMRATNIVLQGLPLDVFTLVNHHTVANEIWDRVKLLIEGTQLSLQEQESKLYNEFD</sequence>
<organism evidence="2 3">
    <name type="scientific">Tanacetum coccineum</name>
    <dbReference type="NCBI Taxonomy" id="301880"/>
    <lineage>
        <taxon>Eukaryota</taxon>
        <taxon>Viridiplantae</taxon>
        <taxon>Streptophyta</taxon>
        <taxon>Embryophyta</taxon>
        <taxon>Tracheophyta</taxon>
        <taxon>Spermatophyta</taxon>
        <taxon>Magnoliopsida</taxon>
        <taxon>eudicotyledons</taxon>
        <taxon>Gunneridae</taxon>
        <taxon>Pentapetalae</taxon>
        <taxon>asterids</taxon>
        <taxon>campanulids</taxon>
        <taxon>Asterales</taxon>
        <taxon>Asteraceae</taxon>
        <taxon>Asteroideae</taxon>
        <taxon>Anthemideae</taxon>
        <taxon>Anthemidinae</taxon>
        <taxon>Tanacetum</taxon>
    </lineage>
</organism>
<protein>
    <submittedName>
        <fullName evidence="2">RNA-directed DNA polymerase, eukaryota</fullName>
    </submittedName>
</protein>
<comment type="caution">
    <text evidence="2">The sequence shown here is derived from an EMBL/GenBank/DDBJ whole genome shotgun (WGS) entry which is preliminary data.</text>
</comment>
<feature type="region of interest" description="Disordered" evidence="1">
    <location>
        <begin position="10"/>
        <end position="38"/>
    </location>
</feature>
<dbReference type="InterPro" id="IPR036691">
    <property type="entry name" value="Endo/exonu/phosph_ase_sf"/>
</dbReference>
<proteinExistence type="predicted"/>
<evidence type="ECO:0000313" key="3">
    <source>
        <dbReference type="Proteomes" id="UP001151760"/>
    </source>
</evidence>
<accession>A0ABQ5FQW6</accession>
<evidence type="ECO:0000256" key="1">
    <source>
        <dbReference type="SAM" id="MobiDB-lite"/>
    </source>
</evidence>
<evidence type="ECO:0000313" key="2">
    <source>
        <dbReference type="EMBL" id="GJT64897.1"/>
    </source>
</evidence>
<keyword evidence="3" id="KW-1185">Reference proteome</keyword>
<reference evidence="2" key="2">
    <citation type="submission" date="2022-01" db="EMBL/GenBank/DDBJ databases">
        <authorList>
            <person name="Yamashiro T."/>
            <person name="Shiraishi A."/>
            <person name="Satake H."/>
            <person name="Nakayama K."/>
        </authorList>
    </citation>
    <scope>NUCLEOTIDE SEQUENCE</scope>
</reference>
<feature type="compositionally biased region" description="Polar residues" evidence="1">
    <location>
        <begin position="117"/>
        <end position="131"/>
    </location>
</feature>
<dbReference type="GO" id="GO:0003964">
    <property type="term" value="F:RNA-directed DNA polymerase activity"/>
    <property type="evidence" value="ECO:0007669"/>
    <property type="project" value="UniProtKB-KW"/>
</dbReference>
<keyword evidence="2" id="KW-0548">Nucleotidyltransferase</keyword>
<feature type="region of interest" description="Disordered" evidence="1">
    <location>
        <begin position="116"/>
        <end position="145"/>
    </location>
</feature>
<dbReference type="EMBL" id="BQNB010017586">
    <property type="protein sequence ID" value="GJT64897.1"/>
    <property type="molecule type" value="Genomic_DNA"/>
</dbReference>
<keyword evidence="2" id="KW-0695">RNA-directed DNA polymerase</keyword>
<dbReference type="Proteomes" id="UP001151760">
    <property type="component" value="Unassembled WGS sequence"/>
</dbReference>
<feature type="compositionally biased region" description="Acidic residues" evidence="1">
    <location>
        <begin position="19"/>
        <end position="29"/>
    </location>
</feature>
<keyword evidence="2" id="KW-0808">Transferase</keyword>
<name>A0ABQ5FQW6_9ASTR</name>
<dbReference type="SUPFAM" id="SSF56219">
    <property type="entry name" value="DNase I-like"/>
    <property type="match status" value="1"/>
</dbReference>
<gene>
    <name evidence="2" type="ORF">Tco_1016377</name>
</gene>
<reference evidence="2" key="1">
    <citation type="journal article" date="2022" name="Int. J. Mol. Sci.">
        <title>Draft Genome of Tanacetum Coccineum: Genomic Comparison of Closely Related Tanacetum-Family Plants.</title>
        <authorList>
            <person name="Yamashiro T."/>
            <person name="Shiraishi A."/>
            <person name="Nakayama K."/>
            <person name="Satake H."/>
        </authorList>
    </citation>
    <scope>NUCLEOTIDE SEQUENCE</scope>
</reference>